<evidence type="ECO:0000256" key="2">
    <source>
        <dbReference type="ARBA" id="ARBA00022475"/>
    </source>
</evidence>
<evidence type="ECO:0000256" key="6">
    <source>
        <dbReference type="ARBA" id="ARBA00023136"/>
    </source>
</evidence>
<feature type="transmembrane region" description="Helical" evidence="7">
    <location>
        <begin position="56"/>
        <end position="76"/>
    </location>
</feature>
<dbReference type="InterPro" id="IPR001640">
    <property type="entry name" value="Lgt"/>
</dbReference>
<gene>
    <name evidence="8" type="ORF">DFQ03_0286</name>
</gene>
<feature type="transmembrane region" description="Helical" evidence="7">
    <location>
        <begin position="15"/>
        <end position="36"/>
    </location>
</feature>
<protein>
    <submittedName>
        <fullName evidence="8">Prolipoprotein diacylglyceryltransferase</fullName>
    </submittedName>
</protein>
<dbReference type="GO" id="GO:0008961">
    <property type="term" value="F:phosphatidylglycerol-prolipoprotein diacylglyceryl transferase activity"/>
    <property type="evidence" value="ECO:0007669"/>
    <property type="project" value="InterPro"/>
</dbReference>
<keyword evidence="4 7" id="KW-0812">Transmembrane</keyword>
<comment type="caution">
    <text evidence="8">The sequence shown here is derived from an EMBL/GenBank/DDBJ whole genome shotgun (WGS) entry which is preliminary data.</text>
</comment>
<sequence length="260" mass="29822">MTNLLLFVSLPYEPIVFGVKLNMHLILEYMAFFIGFRYYVFLRKKSTDVISSNNRLSIIIGAVFGALFLSRVIAFFENPIVHFDQSLLFNLNNKTIMGGLFGGLLGVELSKKFIGEEHSSGDLFTLPIILGIIIGRIGCFLAGVKEFTYGTETTFFTGMDLGDGLSRHPIALYEVVFLLLLFIMIRKIQKTDLNLKNGDLFKFFMVTYFSLRFCIEFIKPNSFYFLGLSSIQILCLNCLVYYHKFILRGITYVRKKLYLL</sequence>
<evidence type="ECO:0000256" key="1">
    <source>
        <dbReference type="ARBA" id="ARBA00007150"/>
    </source>
</evidence>
<dbReference type="Pfam" id="PF01790">
    <property type="entry name" value="LGT"/>
    <property type="match status" value="1"/>
</dbReference>
<dbReference type="RefSeq" id="WP_133671232.1">
    <property type="nucleotide sequence ID" value="NZ_SNZW01000011.1"/>
</dbReference>
<dbReference type="GO" id="GO:0042158">
    <property type="term" value="P:lipoprotein biosynthetic process"/>
    <property type="evidence" value="ECO:0007669"/>
    <property type="project" value="InterPro"/>
</dbReference>
<dbReference type="Proteomes" id="UP000295274">
    <property type="component" value="Unassembled WGS sequence"/>
</dbReference>
<feature type="transmembrane region" description="Helical" evidence="7">
    <location>
        <begin position="224"/>
        <end position="242"/>
    </location>
</feature>
<dbReference type="PANTHER" id="PTHR30589">
    <property type="entry name" value="PROLIPOPROTEIN DIACYLGLYCERYL TRANSFERASE"/>
    <property type="match status" value="1"/>
</dbReference>
<keyword evidence="6 7" id="KW-0472">Membrane</keyword>
<evidence type="ECO:0000313" key="8">
    <source>
        <dbReference type="EMBL" id="TDS18581.1"/>
    </source>
</evidence>
<comment type="similarity">
    <text evidence="1">Belongs to the Lgt family.</text>
</comment>
<keyword evidence="9" id="KW-1185">Reference proteome</keyword>
<name>A0A4R7DE02_9FLAO</name>
<proteinExistence type="inferred from homology"/>
<keyword evidence="3 8" id="KW-0808">Transferase</keyword>
<keyword evidence="8" id="KW-0449">Lipoprotein</keyword>
<evidence type="ECO:0000256" key="7">
    <source>
        <dbReference type="SAM" id="Phobius"/>
    </source>
</evidence>
<dbReference type="AlphaFoldDB" id="A0A4R7DE02"/>
<dbReference type="PANTHER" id="PTHR30589:SF0">
    <property type="entry name" value="PHOSPHATIDYLGLYCEROL--PROLIPOPROTEIN DIACYLGLYCERYL TRANSFERASE"/>
    <property type="match status" value="1"/>
</dbReference>
<dbReference type="OrthoDB" id="871140at2"/>
<dbReference type="EMBL" id="SNZW01000011">
    <property type="protein sequence ID" value="TDS18581.1"/>
    <property type="molecule type" value="Genomic_DNA"/>
</dbReference>
<feature type="transmembrane region" description="Helical" evidence="7">
    <location>
        <begin position="123"/>
        <end position="144"/>
    </location>
</feature>
<keyword evidence="2" id="KW-1003">Cell membrane</keyword>
<evidence type="ECO:0000313" key="9">
    <source>
        <dbReference type="Proteomes" id="UP000295274"/>
    </source>
</evidence>
<evidence type="ECO:0000256" key="5">
    <source>
        <dbReference type="ARBA" id="ARBA00022989"/>
    </source>
</evidence>
<keyword evidence="5 7" id="KW-1133">Transmembrane helix</keyword>
<reference evidence="8 9" key="1">
    <citation type="submission" date="2019-03" db="EMBL/GenBank/DDBJ databases">
        <title>Genomic Encyclopedia of Type Strains, Phase III (KMG-III): the genomes of soil and plant-associated and newly described type strains.</title>
        <authorList>
            <person name="Whitman W."/>
        </authorList>
    </citation>
    <scope>NUCLEOTIDE SEQUENCE [LARGE SCALE GENOMIC DNA]</scope>
    <source>
        <strain evidence="8 9">CECT 8455</strain>
    </source>
</reference>
<evidence type="ECO:0000256" key="4">
    <source>
        <dbReference type="ARBA" id="ARBA00022692"/>
    </source>
</evidence>
<dbReference type="GO" id="GO:0005886">
    <property type="term" value="C:plasma membrane"/>
    <property type="evidence" value="ECO:0007669"/>
    <property type="project" value="InterPro"/>
</dbReference>
<accession>A0A4R7DE02</accession>
<feature type="transmembrane region" description="Helical" evidence="7">
    <location>
        <begin position="170"/>
        <end position="188"/>
    </location>
</feature>
<evidence type="ECO:0000256" key="3">
    <source>
        <dbReference type="ARBA" id="ARBA00022679"/>
    </source>
</evidence>
<organism evidence="8 9">
    <name type="scientific">Maribacter caenipelagi</name>
    <dbReference type="NCBI Taxonomy" id="1447781"/>
    <lineage>
        <taxon>Bacteria</taxon>
        <taxon>Pseudomonadati</taxon>
        <taxon>Bacteroidota</taxon>
        <taxon>Flavobacteriia</taxon>
        <taxon>Flavobacteriales</taxon>
        <taxon>Flavobacteriaceae</taxon>
        <taxon>Maribacter</taxon>
    </lineage>
</organism>